<evidence type="ECO:0000313" key="2">
    <source>
        <dbReference type="Proteomes" id="UP000594923"/>
    </source>
</evidence>
<dbReference type="Proteomes" id="UP000594923">
    <property type="component" value="Chromosome"/>
</dbReference>
<proteinExistence type="predicted"/>
<accession>A0A7M1KMH7</accession>
<evidence type="ECO:0000313" key="1">
    <source>
        <dbReference type="EMBL" id="QOQ77314.1"/>
    </source>
</evidence>
<dbReference type="RefSeq" id="WP_197628164.1">
    <property type="nucleotide sequence ID" value="NZ_CP063073.1"/>
</dbReference>
<gene>
    <name evidence="1" type="ORF">IMF22_09885</name>
</gene>
<dbReference type="EMBL" id="CP063073">
    <property type="protein sequence ID" value="QOQ77314.1"/>
    <property type="molecule type" value="Genomic_DNA"/>
</dbReference>
<protein>
    <submittedName>
        <fullName evidence="1">Uncharacterized protein</fullName>
    </submittedName>
</protein>
<organism evidence="1 2">
    <name type="scientific">Pseudomonas poae</name>
    <dbReference type="NCBI Taxonomy" id="200451"/>
    <lineage>
        <taxon>Bacteria</taxon>
        <taxon>Pseudomonadati</taxon>
        <taxon>Pseudomonadota</taxon>
        <taxon>Gammaproteobacteria</taxon>
        <taxon>Pseudomonadales</taxon>
        <taxon>Pseudomonadaceae</taxon>
        <taxon>Pseudomonas</taxon>
    </lineage>
</organism>
<name>A0A7M1KMH7_9PSED</name>
<reference evidence="1 2" key="1">
    <citation type="submission" date="2020-10" db="EMBL/GenBank/DDBJ databases">
        <title>High quality whole genome sequence of Pseudomonas poae PMA22.</title>
        <authorList>
            <person name="Hernandez J.G."/>
            <person name="Rodriguez P."/>
            <person name="Cuevas C."/>
            <person name="de la Calle F."/>
            <person name="Galan B."/>
            <person name="Garcia J.L."/>
        </authorList>
    </citation>
    <scope>NUCLEOTIDE SEQUENCE [LARGE SCALE GENOMIC DNA]</scope>
    <source>
        <strain evidence="1 2">PMA22</strain>
    </source>
</reference>
<sequence>MPLNKRLSRLPRSVEVWLPPVAVAAGFDQWASNYGFCYQQHAPNGQDAPSYSVHCYPSQAACAEAQDSNPGKRQSACMGTELTSNENNTLLPFSGWAGSRYNLDSAEFKGPFPPLSQ</sequence>
<dbReference type="AlphaFoldDB" id="A0A7M1KMH7"/>